<evidence type="ECO:0008006" key="4">
    <source>
        <dbReference type="Google" id="ProtNLM"/>
    </source>
</evidence>
<dbReference type="Proteomes" id="UP000030764">
    <property type="component" value="Unassembled WGS sequence"/>
</dbReference>
<dbReference type="EMBL" id="KL367679">
    <property type="protein sequence ID" value="KFD60278.1"/>
    <property type="molecule type" value="Genomic_DNA"/>
</dbReference>
<dbReference type="EMBL" id="KL363333">
    <property type="protein sequence ID" value="KFD47291.1"/>
    <property type="molecule type" value="Genomic_DNA"/>
</dbReference>
<dbReference type="Proteomes" id="UP000030758">
    <property type="component" value="Unassembled WGS sequence"/>
</dbReference>
<protein>
    <recommendedName>
        <fullName evidence="4">DDE-1 domain-containing protein</fullName>
    </recommendedName>
</protein>
<sequence>MANDQKSYAAGGRVQAPSVSVLCQLVINAWHKVKRETVTKSFRKYSISTTLEDTESDGLPGSGQEDVYL</sequence>
<dbReference type="AlphaFoldDB" id="A0A085LQP5"/>
<evidence type="ECO:0000313" key="1">
    <source>
        <dbReference type="EMBL" id="KFD47291.1"/>
    </source>
</evidence>
<keyword evidence="3" id="KW-1185">Reference proteome</keyword>
<proteinExistence type="predicted"/>
<evidence type="ECO:0000313" key="2">
    <source>
        <dbReference type="EMBL" id="KFD60278.1"/>
    </source>
</evidence>
<accession>A0A085LQP5</accession>
<gene>
    <name evidence="1" type="ORF">M513_11844</name>
    <name evidence="2" type="ORF">M514_11844</name>
</gene>
<name>A0A085LQP5_9BILA</name>
<reference evidence="1 3" key="1">
    <citation type="journal article" date="2014" name="Nat. Genet.">
        <title>Genome and transcriptome of the porcine whipworm Trichuris suis.</title>
        <authorList>
            <person name="Jex A.R."/>
            <person name="Nejsum P."/>
            <person name="Schwarz E.M."/>
            <person name="Hu L."/>
            <person name="Young N.D."/>
            <person name="Hall R.S."/>
            <person name="Korhonen P.K."/>
            <person name="Liao S."/>
            <person name="Thamsborg S."/>
            <person name="Xia J."/>
            <person name="Xu P."/>
            <person name="Wang S."/>
            <person name="Scheerlinck J.P."/>
            <person name="Hofmann A."/>
            <person name="Sternberg P.W."/>
            <person name="Wang J."/>
            <person name="Gasser R.B."/>
        </authorList>
    </citation>
    <scope>NUCLEOTIDE SEQUENCE [LARGE SCALE GENOMIC DNA]</scope>
    <source>
        <strain evidence="2">DCEP-RM93F</strain>
        <strain evidence="1">DCEP-RM93M</strain>
    </source>
</reference>
<organism evidence="1 3">
    <name type="scientific">Trichuris suis</name>
    <name type="common">pig whipworm</name>
    <dbReference type="NCBI Taxonomy" id="68888"/>
    <lineage>
        <taxon>Eukaryota</taxon>
        <taxon>Metazoa</taxon>
        <taxon>Ecdysozoa</taxon>
        <taxon>Nematoda</taxon>
        <taxon>Enoplea</taxon>
        <taxon>Dorylaimia</taxon>
        <taxon>Trichinellida</taxon>
        <taxon>Trichuridae</taxon>
        <taxon>Trichuris</taxon>
    </lineage>
</organism>
<evidence type="ECO:0000313" key="3">
    <source>
        <dbReference type="Proteomes" id="UP000030764"/>
    </source>
</evidence>